<reference evidence="14" key="1">
    <citation type="submission" date="2020-11" db="EMBL/GenBank/DDBJ databases">
        <title>Isolation and identification of active actinomycetes.</title>
        <authorList>
            <person name="Sun X."/>
        </authorList>
    </citation>
    <scope>NUCLEOTIDE SEQUENCE</scope>
    <source>
        <strain evidence="14">NEAU-A11</strain>
    </source>
</reference>
<evidence type="ECO:0000256" key="5">
    <source>
        <dbReference type="ARBA" id="ARBA00022692"/>
    </source>
</evidence>
<evidence type="ECO:0000256" key="9">
    <source>
        <dbReference type="ARBA" id="ARBA00022989"/>
    </source>
</evidence>
<dbReference type="GO" id="GO:0006508">
    <property type="term" value="P:proteolysis"/>
    <property type="evidence" value="ECO:0007669"/>
    <property type="project" value="UniProtKB-KW"/>
</dbReference>
<name>A0A931C681_9ACTN</name>
<evidence type="ECO:0000313" key="14">
    <source>
        <dbReference type="EMBL" id="MBG0560891.1"/>
    </source>
</evidence>
<dbReference type="Gene3D" id="3.30.2010.10">
    <property type="entry name" value="Metalloproteases ('zincins'), catalytic domain"/>
    <property type="match status" value="1"/>
</dbReference>
<evidence type="ECO:0000256" key="12">
    <source>
        <dbReference type="SAM" id="Phobius"/>
    </source>
</evidence>
<dbReference type="Proteomes" id="UP000598146">
    <property type="component" value="Unassembled WGS sequence"/>
</dbReference>
<proteinExistence type="predicted"/>
<evidence type="ECO:0000256" key="1">
    <source>
        <dbReference type="ARBA" id="ARBA00001947"/>
    </source>
</evidence>
<dbReference type="RefSeq" id="WP_196412674.1">
    <property type="nucleotide sequence ID" value="NZ_JADQTO010000002.1"/>
</dbReference>
<keyword evidence="4" id="KW-0645">Protease</keyword>
<gene>
    <name evidence="14" type="ORF">I4J89_05365</name>
</gene>
<comment type="subcellular location">
    <subcellularLocation>
        <location evidence="2">Cell membrane</location>
        <topology evidence="2">Multi-pass membrane protein</topology>
    </subcellularLocation>
</comment>
<evidence type="ECO:0000256" key="11">
    <source>
        <dbReference type="ARBA" id="ARBA00023136"/>
    </source>
</evidence>
<evidence type="ECO:0000313" key="15">
    <source>
        <dbReference type="Proteomes" id="UP000598146"/>
    </source>
</evidence>
<evidence type="ECO:0000256" key="6">
    <source>
        <dbReference type="ARBA" id="ARBA00022723"/>
    </source>
</evidence>
<dbReference type="GO" id="GO:0046872">
    <property type="term" value="F:metal ion binding"/>
    <property type="evidence" value="ECO:0007669"/>
    <property type="project" value="UniProtKB-KW"/>
</dbReference>
<dbReference type="GO" id="GO:0005886">
    <property type="term" value="C:plasma membrane"/>
    <property type="evidence" value="ECO:0007669"/>
    <property type="project" value="UniProtKB-SubCell"/>
</dbReference>
<dbReference type="PANTHER" id="PTHR43221">
    <property type="entry name" value="PROTEASE HTPX"/>
    <property type="match status" value="1"/>
</dbReference>
<feature type="transmembrane region" description="Helical" evidence="12">
    <location>
        <begin position="7"/>
        <end position="33"/>
    </location>
</feature>
<keyword evidence="7" id="KW-0378">Hydrolase</keyword>
<comment type="caution">
    <text evidence="14">The sequence shown here is derived from an EMBL/GenBank/DDBJ whole genome shotgun (WGS) entry which is preliminary data.</text>
</comment>
<keyword evidence="9 12" id="KW-1133">Transmembrane helix</keyword>
<evidence type="ECO:0000256" key="3">
    <source>
        <dbReference type="ARBA" id="ARBA00022475"/>
    </source>
</evidence>
<dbReference type="PANTHER" id="PTHR43221:SF1">
    <property type="entry name" value="PROTEASE HTPX"/>
    <property type="match status" value="1"/>
</dbReference>
<dbReference type="InterPro" id="IPR001915">
    <property type="entry name" value="Peptidase_M48"/>
</dbReference>
<keyword evidence="3" id="KW-1003">Cell membrane</keyword>
<evidence type="ECO:0000256" key="2">
    <source>
        <dbReference type="ARBA" id="ARBA00004651"/>
    </source>
</evidence>
<sequence length="616" mass="67551">MSTALRAAISVAMLVGFYVLGLLQLAVVGWLIFEIWTHMNGAGAAKLSWVLIVAVGAVVAGLWRAIRARPSEPEGLLLAPAQAPHLWQTVREMAVAAGTRAPDEIRLVPEVNAAVSEDTKLLGLVGGTRRLYLGMPLLQTFTIDQMRSVIAHELGHYSGSHTRLSAVAYRGRVAMHETLSRVGKWNVFGWVFKGYGYLYLLVSNAVTRRQEFEADQVSVRVAGVEAAVSAMRELPVVDAAWNFYFGRYISYGWEIGYAPDDVFGGFRELYTARTAELAALRQEEPDEETSRWDTHPATGDRIAAMRALPPVPHPADWRPASMLLPQLDGAGLELQRQVVNFGSRTVLPWADFTAASLIAVQQRKADRIFRSAARRLGVEEAGLAEIFQLVAAGRLGELAAEFYPDANRYEAAQAFADPMGDLISLAAVRSGVAFWRHSWSEPARLVDAYGEPVDYTEIAKLAVAPETLDQARAWLAHLGIHVQAAKVVEAKAGASGSDVIGALPNVRVDDQENDVILLDRGLVFVPAPKDTDKGEKRIGELLSANDPATLAHHYRFVPYEEVATARILKAVPINAELRLHDGSQVTLKERWSSDSIGKSRDTLESILKQINERATR</sequence>
<evidence type="ECO:0000259" key="13">
    <source>
        <dbReference type="Pfam" id="PF01435"/>
    </source>
</evidence>
<keyword evidence="8" id="KW-0862">Zinc</keyword>
<feature type="domain" description="Peptidase M48" evidence="13">
    <location>
        <begin position="81"/>
        <end position="307"/>
    </location>
</feature>
<organism evidence="14 15">
    <name type="scientific">Actinoplanes aureus</name>
    <dbReference type="NCBI Taxonomy" id="2792083"/>
    <lineage>
        <taxon>Bacteria</taxon>
        <taxon>Bacillati</taxon>
        <taxon>Actinomycetota</taxon>
        <taxon>Actinomycetes</taxon>
        <taxon>Micromonosporales</taxon>
        <taxon>Micromonosporaceae</taxon>
        <taxon>Actinoplanes</taxon>
    </lineage>
</organism>
<keyword evidence="11 12" id="KW-0472">Membrane</keyword>
<protein>
    <submittedName>
        <fullName evidence="14">M48 family metallopeptidase</fullName>
    </submittedName>
</protein>
<keyword evidence="5 12" id="KW-0812">Transmembrane</keyword>
<comment type="cofactor">
    <cofactor evidence="1">
        <name>Zn(2+)</name>
        <dbReference type="ChEBI" id="CHEBI:29105"/>
    </cofactor>
</comment>
<keyword evidence="10" id="KW-0482">Metalloprotease</keyword>
<keyword evidence="15" id="KW-1185">Reference proteome</keyword>
<evidence type="ECO:0000256" key="7">
    <source>
        <dbReference type="ARBA" id="ARBA00022801"/>
    </source>
</evidence>
<dbReference type="EMBL" id="JADQTO010000002">
    <property type="protein sequence ID" value="MBG0560891.1"/>
    <property type="molecule type" value="Genomic_DNA"/>
</dbReference>
<evidence type="ECO:0000256" key="8">
    <source>
        <dbReference type="ARBA" id="ARBA00022833"/>
    </source>
</evidence>
<dbReference type="InterPro" id="IPR050083">
    <property type="entry name" value="HtpX_protease"/>
</dbReference>
<evidence type="ECO:0000256" key="4">
    <source>
        <dbReference type="ARBA" id="ARBA00022670"/>
    </source>
</evidence>
<dbReference type="Pfam" id="PF01435">
    <property type="entry name" value="Peptidase_M48"/>
    <property type="match status" value="1"/>
</dbReference>
<dbReference type="CDD" id="cd07328">
    <property type="entry name" value="M48_Ste24p_like"/>
    <property type="match status" value="1"/>
</dbReference>
<dbReference type="AlphaFoldDB" id="A0A931C681"/>
<dbReference type="GO" id="GO:0004222">
    <property type="term" value="F:metalloendopeptidase activity"/>
    <property type="evidence" value="ECO:0007669"/>
    <property type="project" value="InterPro"/>
</dbReference>
<accession>A0A931C681</accession>
<keyword evidence="6" id="KW-0479">Metal-binding</keyword>
<feature type="transmembrane region" description="Helical" evidence="12">
    <location>
        <begin position="45"/>
        <end position="63"/>
    </location>
</feature>
<evidence type="ECO:0000256" key="10">
    <source>
        <dbReference type="ARBA" id="ARBA00023049"/>
    </source>
</evidence>